<organism evidence="12 13">
    <name type="scientific">Xenophilus arseniciresistens</name>
    <dbReference type="NCBI Taxonomy" id="1283306"/>
    <lineage>
        <taxon>Bacteria</taxon>
        <taxon>Pseudomonadati</taxon>
        <taxon>Pseudomonadota</taxon>
        <taxon>Betaproteobacteria</taxon>
        <taxon>Burkholderiales</taxon>
        <taxon>Comamonadaceae</taxon>
        <taxon>Xenophilus</taxon>
    </lineage>
</organism>
<keyword evidence="5" id="KW-1003">Cell membrane</keyword>
<dbReference type="Gene3D" id="3.40.50.300">
    <property type="entry name" value="P-loop containing nucleotide triphosphate hydrolases"/>
    <property type="match status" value="1"/>
</dbReference>
<dbReference type="InterPro" id="IPR003439">
    <property type="entry name" value="ABC_transporter-like_ATP-bd"/>
</dbReference>
<dbReference type="FunFam" id="3.40.50.300:FF:000056">
    <property type="entry name" value="Cell division ATP-binding protein FtsE"/>
    <property type="match status" value="1"/>
</dbReference>
<evidence type="ECO:0000256" key="5">
    <source>
        <dbReference type="ARBA" id="ARBA00022475"/>
    </source>
</evidence>
<gene>
    <name evidence="12" type="ORF">PGB34_04880</name>
</gene>
<evidence type="ECO:0000256" key="3">
    <source>
        <dbReference type="ARBA" id="ARBA00020019"/>
    </source>
</evidence>
<evidence type="ECO:0000256" key="8">
    <source>
        <dbReference type="ARBA" id="ARBA00022967"/>
    </source>
</evidence>
<sequence>MTAHPVPLRGAGASPLAAGAATEPVIRLQAVQKTFQLPNGQRFDAVCSVSLDIAAGDVFGLIGKSGAGKSTLLRLINLLERPDAGQVRVGGRDLTALSRAQLRETRQNIGMIFQQFNLLQNATVFENVAFPLRIHGRNATADIDARVRECLALVGLEDKVHSYPAQLSGGQKQRVAIARALAPRPQVLLCDEPTSALDSETTQSILDTLREINQKLGVTIVIVTHELSVVEALCRHVAVVEQGQVVEQFAVREPAAERLTVLGRELDALVRRRAREAALDLELAQEAAGVPAALRVAGGAAHV</sequence>
<dbReference type="PRINTS" id="PR00364">
    <property type="entry name" value="DISEASERSIST"/>
</dbReference>
<dbReference type="PANTHER" id="PTHR43166:SF30">
    <property type="entry name" value="METHIONINE IMPORT ATP-BINDING PROTEIN METN"/>
    <property type="match status" value="1"/>
</dbReference>
<comment type="similarity">
    <text evidence="2">Belongs to the ABC transporter superfamily.</text>
</comment>
<dbReference type="PANTHER" id="PTHR43166">
    <property type="entry name" value="AMINO ACID IMPORT ATP-BINDING PROTEIN"/>
    <property type="match status" value="1"/>
</dbReference>
<dbReference type="GO" id="GO:0006865">
    <property type="term" value="P:amino acid transport"/>
    <property type="evidence" value="ECO:0007669"/>
    <property type="project" value="UniProtKB-KW"/>
</dbReference>
<accession>A0AAE3N522</accession>
<dbReference type="GO" id="GO:0005524">
    <property type="term" value="F:ATP binding"/>
    <property type="evidence" value="ECO:0007669"/>
    <property type="project" value="UniProtKB-KW"/>
</dbReference>
<dbReference type="InterPro" id="IPR027417">
    <property type="entry name" value="P-loop_NTPase"/>
</dbReference>
<keyword evidence="4" id="KW-0813">Transport</keyword>
<evidence type="ECO:0000256" key="2">
    <source>
        <dbReference type="ARBA" id="ARBA00005417"/>
    </source>
</evidence>
<name>A0AAE3N522_9BURK</name>
<keyword evidence="6" id="KW-0547">Nucleotide-binding</keyword>
<dbReference type="InterPro" id="IPR017871">
    <property type="entry name" value="ABC_transporter-like_CS"/>
</dbReference>
<evidence type="ECO:0000256" key="10">
    <source>
        <dbReference type="ARBA" id="ARBA00023136"/>
    </source>
</evidence>
<proteinExistence type="inferred from homology"/>
<keyword evidence="10" id="KW-0472">Membrane</keyword>
<dbReference type="PROSITE" id="PS00211">
    <property type="entry name" value="ABC_TRANSPORTER_1"/>
    <property type="match status" value="1"/>
</dbReference>
<evidence type="ECO:0000256" key="4">
    <source>
        <dbReference type="ARBA" id="ARBA00022448"/>
    </source>
</evidence>
<evidence type="ECO:0000313" key="12">
    <source>
        <dbReference type="EMBL" id="MDA7415690.1"/>
    </source>
</evidence>
<evidence type="ECO:0000256" key="1">
    <source>
        <dbReference type="ARBA" id="ARBA00002579"/>
    </source>
</evidence>
<dbReference type="InterPro" id="IPR003593">
    <property type="entry name" value="AAA+_ATPase"/>
</dbReference>
<dbReference type="EMBL" id="JAQIPB010000002">
    <property type="protein sequence ID" value="MDA7415690.1"/>
    <property type="molecule type" value="Genomic_DNA"/>
</dbReference>
<evidence type="ECO:0000313" key="13">
    <source>
        <dbReference type="Proteomes" id="UP001212602"/>
    </source>
</evidence>
<protein>
    <recommendedName>
        <fullName evidence="3">Cell division ATP-binding protein FtsE</fullName>
    </recommendedName>
</protein>
<keyword evidence="13" id="KW-1185">Reference proteome</keyword>
<evidence type="ECO:0000256" key="7">
    <source>
        <dbReference type="ARBA" id="ARBA00022840"/>
    </source>
</evidence>
<dbReference type="AlphaFoldDB" id="A0AAE3N522"/>
<dbReference type="Pfam" id="PF00005">
    <property type="entry name" value="ABC_tran"/>
    <property type="match status" value="1"/>
</dbReference>
<dbReference type="GO" id="GO:0005886">
    <property type="term" value="C:plasma membrane"/>
    <property type="evidence" value="ECO:0007669"/>
    <property type="project" value="UniProtKB-ARBA"/>
</dbReference>
<reference evidence="12" key="1">
    <citation type="submission" date="2023-01" db="EMBL/GenBank/DDBJ databases">
        <title>Xenophilus mangrovi sp. nov., isolated from soil of Mangrove nature reserve.</title>
        <authorList>
            <person name="Xu S."/>
            <person name="Liu Z."/>
            <person name="Xu Y."/>
        </authorList>
    </citation>
    <scope>NUCLEOTIDE SEQUENCE</scope>
    <source>
        <strain evidence="12">YW8</strain>
    </source>
</reference>
<evidence type="ECO:0000256" key="9">
    <source>
        <dbReference type="ARBA" id="ARBA00022970"/>
    </source>
</evidence>
<comment type="function">
    <text evidence="1">Part of the ABC transporter FtsEX involved in cellular division. Important for assembly or stability of the septal ring.</text>
</comment>
<dbReference type="Proteomes" id="UP001212602">
    <property type="component" value="Unassembled WGS sequence"/>
</dbReference>
<evidence type="ECO:0000256" key="6">
    <source>
        <dbReference type="ARBA" id="ARBA00022741"/>
    </source>
</evidence>
<dbReference type="SMART" id="SM00382">
    <property type="entry name" value="AAA"/>
    <property type="match status" value="1"/>
</dbReference>
<keyword evidence="7 12" id="KW-0067">ATP-binding</keyword>
<keyword evidence="9" id="KW-0029">Amino-acid transport</keyword>
<dbReference type="PROSITE" id="PS50893">
    <property type="entry name" value="ABC_TRANSPORTER_2"/>
    <property type="match status" value="1"/>
</dbReference>
<comment type="caution">
    <text evidence="12">The sequence shown here is derived from an EMBL/GenBank/DDBJ whole genome shotgun (WGS) entry which is preliminary data.</text>
</comment>
<dbReference type="SUPFAM" id="SSF52540">
    <property type="entry name" value="P-loop containing nucleoside triphosphate hydrolases"/>
    <property type="match status" value="1"/>
</dbReference>
<dbReference type="InterPro" id="IPR041701">
    <property type="entry name" value="MetN_ABC"/>
</dbReference>
<dbReference type="RefSeq" id="WP_271426969.1">
    <property type="nucleotide sequence ID" value="NZ_JAQIPB010000002.1"/>
</dbReference>
<dbReference type="CDD" id="cd03258">
    <property type="entry name" value="ABC_MetN_methionine_transporter"/>
    <property type="match status" value="1"/>
</dbReference>
<keyword evidence="8" id="KW-1278">Translocase</keyword>
<dbReference type="InterPro" id="IPR050086">
    <property type="entry name" value="MetN_ABC_transporter-like"/>
</dbReference>
<dbReference type="GO" id="GO:0016887">
    <property type="term" value="F:ATP hydrolysis activity"/>
    <property type="evidence" value="ECO:0007669"/>
    <property type="project" value="InterPro"/>
</dbReference>
<evidence type="ECO:0000259" key="11">
    <source>
        <dbReference type="PROSITE" id="PS50893"/>
    </source>
</evidence>
<feature type="domain" description="ABC transporter" evidence="11">
    <location>
        <begin position="26"/>
        <end position="267"/>
    </location>
</feature>